<feature type="transmembrane region" description="Helical" evidence="1">
    <location>
        <begin position="55"/>
        <end position="72"/>
    </location>
</feature>
<reference evidence="2 3" key="1">
    <citation type="submission" date="2016-11" db="EMBL/GenBank/DDBJ databases">
        <authorList>
            <person name="Jaros S."/>
            <person name="Januszkiewicz K."/>
            <person name="Wedrychowicz H."/>
        </authorList>
    </citation>
    <scope>NUCLEOTIDE SEQUENCE [LARGE SCALE GENOMIC DNA]</scope>
    <source>
        <strain evidence="2 3">DSM 18119</strain>
    </source>
</reference>
<keyword evidence="1" id="KW-0812">Transmembrane</keyword>
<sequence length="82" mass="9076">MEATFLFMAVLIGVFAILTAIGYIKRNSEKRITPAALAALALIAVGIFLGDIKMIGYSMIGAGMVLFIFEMIREYKKKHPQH</sequence>
<evidence type="ECO:0000313" key="3">
    <source>
        <dbReference type="Proteomes" id="UP000184048"/>
    </source>
</evidence>
<name>A0A1M4SP07_9BACT</name>
<keyword evidence="1" id="KW-1133">Transmembrane helix</keyword>
<keyword evidence="1" id="KW-0472">Membrane</keyword>
<dbReference type="Proteomes" id="UP000184048">
    <property type="component" value="Unassembled WGS sequence"/>
</dbReference>
<feature type="transmembrane region" description="Helical" evidence="1">
    <location>
        <begin position="31"/>
        <end position="49"/>
    </location>
</feature>
<proteinExistence type="predicted"/>
<protein>
    <submittedName>
        <fullName evidence="2">Uncharacterized protein</fullName>
    </submittedName>
</protein>
<dbReference type="RefSeq" id="WP_072833348.1">
    <property type="nucleotide sequence ID" value="NZ_FQUU01000001.1"/>
</dbReference>
<dbReference type="EMBL" id="FQUU01000001">
    <property type="protein sequence ID" value="SHE33899.1"/>
    <property type="molecule type" value="Genomic_DNA"/>
</dbReference>
<keyword evidence="3" id="KW-1185">Reference proteome</keyword>
<feature type="transmembrane region" description="Helical" evidence="1">
    <location>
        <begin position="6"/>
        <end position="24"/>
    </location>
</feature>
<dbReference type="AlphaFoldDB" id="A0A1M4SP07"/>
<evidence type="ECO:0000313" key="2">
    <source>
        <dbReference type="EMBL" id="SHE33899.1"/>
    </source>
</evidence>
<evidence type="ECO:0000256" key="1">
    <source>
        <dbReference type="SAM" id="Phobius"/>
    </source>
</evidence>
<organism evidence="2 3">
    <name type="scientific">Flavisolibacter ginsengisoli DSM 18119</name>
    <dbReference type="NCBI Taxonomy" id="1121884"/>
    <lineage>
        <taxon>Bacteria</taxon>
        <taxon>Pseudomonadati</taxon>
        <taxon>Bacteroidota</taxon>
        <taxon>Chitinophagia</taxon>
        <taxon>Chitinophagales</taxon>
        <taxon>Chitinophagaceae</taxon>
        <taxon>Flavisolibacter</taxon>
    </lineage>
</organism>
<accession>A0A1M4SP07</accession>
<gene>
    <name evidence="2" type="ORF">SAMN02745131_00181</name>
</gene>